<sequence length="513" mass="58681">MPSHLETLLSVNLRLLNPKVTNRYRRKAINGPQLTKKLVAQLLLNLFIFLLMYGLLFSQLDLSKLPGVFGFYSFEFIFMSLSQGMLGIYNIFFANNSKDLLMLPFLQREIFLSKVITVAMNVIPYTLPLLLQFFLTSWRSGINFWISIVLALVLYILISIVTLLSCTVFIFLMLKIKLFAKHAMTLIYTLITLSSAALIAGIFVIDNQKRDSFSMTLPLFQMVQNPFAVENLINWILLLAFLGLLVLLVERLVLPNINENIILSKNLKCRKQRKTINLRDSLKNYNWQLLKEPNVLFQIFGKSIIIPLIYIFSFGFSKIPTNLSSEFFGVFVVSGIVLSLVTTTSSSLFSIIISLDRGNFSMIRSLPISIKGYLKIKFIFAYLIQIIINSILIVIFSIVLKINLIMMCAMFIGSLLGSYLVGLAYFREDYKNRVENWNNIDELFNRNGGSLRKILLLLCNIFFGSAIIIVYGLLISSFPNQKFINTIAFIISSGSSFGIWGYYMVNFWNRLQL</sequence>
<feature type="transmembrane region" description="Helical" evidence="1">
    <location>
        <begin position="115"/>
        <end position="138"/>
    </location>
</feature>
<feature type="transmembrane region" description="Helical" evidence="1">
    <location>
        <begin position="295"/>
        <end position="316"/>
    </location>
</feature>
<dbReference type="AlphaFoldDB" id="A0A4R5NC29"/>
<gene>
    <name evidence="2" type="ORF">C5L30_001405</name>
</gene>
<dbReference type="OrthoDB" id="2176387at2"/>
<keyword evidence="1" id="KW-0812">Transmembrane</keyword>
<feature type="transmembrane region" description="Helical" evidence="1">
    <location>
        <begin position="144"/>
        <end position="174"/>
    </location>
</feature>
<organism evidence="2 3">
    <name type="scientific">Companilactobacillus farciminis</name>
    <dbReference type="NCBI Taxonomy" id="1612"/>
    <lineage>
        <taxon>Bacteria</taxon>
        <taxon>Bacillati</taxon>
        <taxon>Bacillota</taxon>
        <taxon>Bacilli</taxon>
        <taxon>Lactobacillales</taxon>
        <taxon>Lactobacillaceae</taxon>
        <taxon>Companilactobacillus</taxon>
    </lineage>
</organism>
<feature type="transmembrane region" description="Helical" evidence="1">
    <location>
        <begin position="232"/>
        <end position="254"/>
    </location>
</feature>
<feature type="transmembrane region" description="Helical" evidence="1">
    <location>
        <begin position="404"/>
        <end position="426"/>
    </location>
</feature>
<reference evidence="2 3" key="1">
    <citation type="journal article" date="2019" name="Appl. Microbiol. Biotechnol.">
        <title>Uncovering carbohydrate metabolism through a genotype-phenotype association study of 56 lactic acid bacteria genomes.</title>
        <authorList>
            <person name="Buron-Moles G."/>
            <person name="Chailyan A."/>
            <person name="Dolejs I."/>
            <person name="Forster J."/>
            <person name="Miks M.H."/>
        </authorList>
    </citation>
    <scope>NUCLEOTIDE SEQUENCE [LARGE SCALE GENOMIC DNA]</scope>
    <source>
        <strain evidence="2 3">ATCC 29644</strain>
    </source>
</reference>
<evidence type="ECO:0000313" key="3">
    <source>
        <dbReference type="Proteomes" id="UP000295257"/>
    </source>
</evidence>
<keyword evidence="3" id="KW-1185">Reference proteome</keyword>
<protein>
    <submittedName>
        <fullName evidence="2">Uncharacterized protein</fullName>
    </submittedName>
</protein>
<comment type="caution">
    <text evidence="2">The sequence shown here is derived from an EMBL/GenBank/DDBJ whole genome shotgun (WGS) entry which is preliminary data.</text>
</comment>
<dbReference type="RefSeq" id="WP_010019658.1">
    <property type="nucleotide sequence ID" value="NZ_PUFN01000024.1"/>
</dbReference>
<keyword evidence="1" id="KW-1133">Transmembrane helix</keyword>
<feature type="transmembrane region" description="Helical" evidence="1">
    <location>
        <begin position="376"/>
        <end position="398"/>
    </location>
</feature>
<feature type="transmembrane region" description="Helical" evidence="1">
    <location>
        <begin position="483"/>
        <end position="505"/>
    </location>
</feature>
<feature type="transmembrane region" description="Helical" evidence="1">
    <location>
        <begin position="69"/>
        <end position="94"/>
    </location>
</feature>
<keyword evidence="1" id="KW-0472">Membrane</keyword>
<evidence type="ECO:0000256" key="1">
    <source>
        <dbReference type="SAM" id="Phobius"/>
    </source>
</evidence>
<proteinExistence type="predicted"/>
<dbReference type="EMBL" id="PUFN01000024">
    <property type="protein sequence ID" value="TDG70614.1"/>
    <property type="molecule type" value="Genomic_DNA"/>
</dbReference>
<accession>A0A4R5NC29</accession>
<feature type="transmembrane region" description="Helical" evidence="1">
    <location>
        <begin position="454"/>
        <end position="477"/>
    </location>
</feature>
<dbReference type="Proteomes" id="UP000295257">
    <property type="component" value="Unassembled WGS sequence"/>
</dbReference>
<feature type="transmembrane region" description="Helical" evidence="1">
    <location>
        <begin position="38"/>
        <end position="57"/>
    </location>
</feature>
<name>A0A4R5NC29_9LACO</name>
<evidence type="ECO:0000313" key="2">
    <source>
        <dbReference type="EMBL" id="TDG70614.1"/>
    </source>
</evidence>
<feature type="transmembrane region" description="Helical" evidence="1">
    <location>
        <begin position="328"/>
        <end position="355"/>
    </location>
</feature>
<feature type="transmembrane region" description="Helical" evidence="1">
    <location>
        <begin position="186"/>
        <end position="205"/>
    </location>
</feature>